<dbReference type="GO" id="GO:0008422">
    <property type="term" value="F:beta-glucosidase activity"/>
    <property type="evidence" value="ECO:0007669"/>
    <property type="project" value="UniProtKB-ARBA"/>
</dbReference>
<evidence type="ECO:0000313" key="5">
    <source>
        <dbReference type="Proteomes" id="UP000648801"/>
    </source>
</evidence>
<dbReference type="InterPro" id="IPR001764">
    <property type="entry name" value="Glyco_hydro_3_N"/>
</dbReference>
<reference evidence="4" key="1">
    <citation type="journal article" date="2014" name="Int. J. Syst. Evol. Microbiol.">
        <title>Complete genome sequence of Corynebacterium casei LMG S-19264T (=DSM 44701T), isolated from a smear-ripened cheese.</title>
        <authorList>
            <consortium name="US DOE Joint Genome Institute (JGI-PGF)"/>
            <person name="Walter F."/>
            <person name="Albersmeier A."/>
            <person name="Kalinowski J."/>
            <person name="Ruckert C."/>
        </authorList>
    </citation>
    <scope>NUCLEOTIDE SEQUENCE</scope>
    <source>
        <strain evidence="4">CGMCC 1.15447</strain>
    </source>
</reference>
<dbReference type="Pfam" id="PF14310">
    <property type="entry name" value="Fn3-like"/>
    <property type="match status" value="1"/>
</dbReference>
<dbReference type="AlphaFoldDB" id="A0A916S3N6"/>
<dbReference type="Gene3D" id="3.40.50.1700">
    <property type="entry name" value="Glycoside hydrolase family 3 C-terminal domain"/>
    <property type="match status" value="1"/>
</dbReference>
<dbReference type="GO" id="GO:0005975">
    <property type="term" value="P:carbohydrate metabolic process"/>
    <property type="evidence" value="ECO:0007669"/>
    <property type="project" value="InterPro"/>
</dbReference>
<sequence>MSFDSLLRGWLRPFAVCGLTLALVGGFAPAPLLAAAPVYEKTPAGAKAERFVDDLLGKMTLEEKLGQMSQIPLNQKEDVTPDERILKGQVGSFLFVTDAKEIDRLQHLAVERGPHHIPLIFGFDVIHGFRTIYPVPLALAASWDPSVAENAESMAAREASAVGVRWTFAPMVDIARDPRWGRIMEGAGEDPYLGSQMAAAEVRGFQGPEIGSADHILACVKHFAGYGAAAGGRDYDSSDISDNELWNVYLPPFEAAVNAGAGSVMSAYMDLNGVPATGNTFLLRDVLRDKWKFDGFVVSDWDSVFNLTTHGFASGPEDAAVRAVNAGVDMEMTSHVMRDNLADAVKKGLVKESTIDAAVRQILLMKYRLGLFAHPYVDLARVSAVEESAEERDGAKAAAEKTAVLLRDEGGLLPLKSVKSIAVIGPLADSKADTMGSWSLAGDKDATVTVLDGIRRRFGATAAITSTKGVEIERGQPSIFDSQFWSPDPVLKTAAAREAEFNHAIDLVKQADVSVLVLGEAQNMSGERASRLSLKLPGEQERLLEAAVATGKPVVLVLLNARPLNITWASEHVPAILEAWYPGTEGGDAIAALLAGDANPGGKLPVTWPRSVGQVPIYYAHYLTQIPHDRDTMYWDGSSAPLYPFGYGLSYTTFALSNLRVSAPDVKSGGALTVSVDVKNTGAAAGDEVIQLYTHQRAGSASRPVRELKGFRRVSFQPGEEKTVTLTLDTKELGFWSAATHRWAIEPGKFDLWVGTDSNAKEHAEFTVLP</sequence>
<dbReference type="InterPro" id="IPR036962">
    <property type="entry name" value="Glyco_hydro_3_N_sf"/>
</dbReference>
<dbReference type="NCBIfam" id="NF011678">
    <property type="entry name" value="PRK15098.1"/>
    <property type="match status" value="1"/>
</dbReference>
<dbReference type="Pfam" id="PF00933">
    <property type="entry name" value="Glyco_hydro_3"/>
    <property type="match status" value="1"/>
</dbReference>
<protein>
    <submittedName>
        <fullName evidence="4">Beta-glucosidase</fullName>
    </submittedName>
</protein>
<dbReference type="Proteomes" id="UP000648801">
    <property type="component" value="Unassembled WGS sequence"/>
</dbReference>
<comment type="similarity">
    <text evidence="1">Belongs to the glycosyl hydrolase 3 family.</text>
</comment>
<evidence type="ECO:0000313" key="4">
    <source>
        <dbReference type="EMBL" id="GGA79784.1"/>
    </source>
</evidence>
<name>A0A916S3N6_9BACT</name>
<dbReference type="InterPro" id="IPR026891">
    <property type="entry name" value="Fn3-like"/>
</dbReference>
<dbReference type="InterPro" id="IPR013783">
    <property type="entry name" value="Ig-like_fold"/>
</dbReference>
<dbReference type="FunFam" id="3.20.20.300:FF:000005">
    <property type="entry name" value="Periplasmic beta-glucosidase"/>
    <property type="match status" value="1"/>
</dbReference>
<organism evidence="4 5">
    <name type="scientific">Edaphobacter acidisoli</name>
    <dbReference type="NCBI Taxonomy" id="2040573"/>
    <lineage>
        <taxon>Bacteria</taxon>
        <taxon>Pseudomonadati</taxon>
        <taxon>Acidobacteriota</taxon>
        <taxon>Terriglobia</taxon>
        <taxon>Terriglobales</taxon>
        <taxon>Acidobacteriaceae</taxon>
        <taxon>Edaphobacter</taxon>
    </lineage>
</organism>
<dbReference type="Gene3D" id="2.60.40.10">
    <property type="entry name" value="Immunoglobulins"/>
    <property type="match status" value="1"/>
</dbReference>
<dbReference type="SMART" id="SM01217">
    <property type="entry name" value="Fn3_like"/>
    <property type="match status" value="1"/>
</dbReference>
<reference evidence="4" key="2">
    <citation type="submission" date="2020-09" db="EMBL/GenBank/DDBJ databases">
        <authorList>
            <person name="Sun Q."/>
            <person name="Zhou Y."/>
        </authorList>
    </citation>
    <scope>NUCLEOTIDE SEQUENCE</scope>
    <source>
        <strain evidence="4">CGMCC 1.15447</strain>
    </source>
</reference>
<dbReference type="InterPro" id="IPR017853">
    <property type="entry name" value="GH"/>
</dbReference>
<dbReference type="RefSeq" id="WP_188760716.1">
    <property type="nucleotide sequence ID" value="NZ_BMJB01000004.1"/>
</dbReference>
<gene>
    <name evidence="4" type="ORF">GCM10011507_33770</name>
</gene>
<proteinExistence type="inferred from homology"/>
<dbReference type="Gene3D" id="3.20.20.300">
    <property type="entry name" value="Glycoside hydrolase, family 3, N-terminal domain"/>
    <property type="match status" value="1"/>
</dbReference>
<dbReference type="PANTHER" id="PTHR42715:SF10">
    <property type="entry name" value="BETA-GLUCOSIDASE"/>
    <property type="match status" value="1"/>
</dbReference>
<dbReference type="PANTHER" id="PTHR42715">
    <property type="entry name" value="BETA-GLUCOSIDASE"/>
    <property type="match status" value="1"/>
</dbReference>
<dbReference type="InterPro" id="IPR002772">
    <property type="entry name" value="Glyco_hydro_3_C"/>
</dbReference>
<accession>A0A916S3N6</accession>
<evidence type="ECO:0000256" key="1">
    <source>
        <dbReference type="ARBA" id="ARBA00005336"/>
    </source>
</evidence>
<feature type="domain" description="Fibronectin type III-like" evidence="3">
    <location>
        <begin position="688"/>
        <end position="758"/>
    </location>
</feature>
<dbReference type="PRINTS" id="PR00133">
    <property type="entry name" value="GLHYDRLASE3"/>
</dbReference>
<keyword evidence="5" id="KW-1185">Reference proteome</keyword>
<dbReference type="Pfam" id="PF01915">
    <property type="entry name" value="Glyco_hydro_3_C"/>
    <property type="match status" value="1"/>
</dbReference>
<dbReference type="InterPro" id="IPR036881">
    <property type="entry name" value="Glyco_hydro_3_C_sf"/>
</dbReference>
<dbReference type="SUPFAM" id="SSF51445">
    <property type="entry name" value="(Trans)glycosidases"/>
    <property type="match status" value="1"/>
</dbReference>
<dbReference type="FunFam" id="2.60.40.10:FF:000495">
    <property type="entry name" value="Periplasmic beta-glucosidase"/>
    <property type="match status" value="1"/>
</dbReference>
<dbReference type="InterPro" id="IPR050288">
    <property type="entry name" value="Cellulose_deg_GH3"/>
</dbReference>
<dbReference type="SUPFAM" id="SSF52279">
    <property type="entry name" value="Beta-D-glucan exohydrolase, C-terminal domain"/>
    <property type="match status" value="1"/>
</dbReference>
<comment type="caution">
    <text evidence="4">The sequence shown here is derived from an EMBL/GenBank/DDBJ whole genome shotgun (WGS) entry which is preliminary data.</text>
</comment>
<evidence type="ECO:0000259" key="3">
    <source>
        <dbReference type="SMART" id="SM01217"/>
    </source>
</evidence>
<keyword evidence="2" id="KW-0378">Hydrolase</keyword>
<evidence type="ECO:0000256" key="2">
    <source>
        <dbReference type="ARBA" id="ARBA00022801"/>
    </source>
</evidence>
<dbReference type="EMBL" id="BMJB01000004">
    <property type="protein sequence ID" value="GGA79784.1"/>
    <property type="molecule type" value="Genomic_DNA"/>
</dbReference>